<protein>
    <submittedName>
        <fullName evidence="3">Uncharacterized protein</fullName>
    </submittedName>
</protein>
<dbReference type="KEGG" id="daur:Daura_44305"/>
<dbReference type="OrthoDB" id="3297966at2"/>
<evidence type="ECO:0000313" key="4">
    <source>
        <dbReference type="Proteomes" id="UP001058003"/>
    </source>
</evidence>
<evidence type="ECO:0000256" key="2">
    <source>
        <dbReference type="SAM" id="Phobius"/>
    </source>
</evidence>
<feature type="transmembrane region" description="Helical" evidence="2">
    <location>
        <begin position="254"/>
        <end position="273"/>
    </location>
</feature>
<feature type="transmembrane region" description="Helical" evidence="2">
    <location>
        <begin position="104"/>
        <end position="126"/>
    </location>
</feature>
<feature type="transmembrane region" description="Helical" evidence="2">
    <location>
        <begin position="159"/>
        <end position="182"/>
    </location>
</feature>
<feature type="transmembrane region" description="Helical" evidence="2">
    <location>
        <begin position="79"/>
        <end position="98"/>
    </location>
</feature>
<feature type="transmembrane region" description="Helical" evidence="2">
    <location>
        <begin position="520"/>
        <end position="541"/>
    </location>
</feature>
<accession>A0A9Q9II00</accession>
<feature type="transmembrane region" description="Helical" evidence="2">
    <location>
        <begin position="494"/>
        <end position="513"/>
    </location>
</feature>
<keyword evidence="2" id="KW-0472">Membrane</keyword>
<feature type="transmembrane region" description="Helical" evidence="2">
    <location>
        <begin position="56"/>
        <end position="74"/>
    </location>
</feature>
<feature type="transmembrane region" description="Helical" evidence="2">
    <location>
        <begin position="469"/>
        <end position="488"/>
    </location>
</feature>
<dbReference type="EMBL" id="CP073767">
    <property type="protein sequence ID" value="UWZ53488.1"/>
    <property type="molecule type" value="Genomic_DNA"/>
</dbReference>
<keyword evidence="4" id="KW-1185">Reference proteome</keyword>
<sequence length="644" mass="68228">MLLTSDARALAAARRPAWFRFVPGVVLLVAAAVLGGLHATFDLVPLCTDAEPCAPAPFGAVAVGLAFAAPFAALASTRVAAGLACGFLATDIVGQLTAPQPQEQAVWLWLLDAGYAALALIVALAAGTRRPGRVEAAWTARAEHRTPPGTRPGVRRHGFGWRLAAVALFVVAAGIAAVALAAQAGAQAQQESARRVAGEVTGHPDEFTVQVRLATGDVARIEVVDVRSHPVGARRTVLVDDEGLRQLAAEPYDATGWLALAVIAAGVGVALLTPAREPGAAMRALFTREQPASRVYVRPAADRVAIYAADARPGEPAVLEMDLETTAEDDDHDPTDDHDENNDQQEADEDDQDDDEDDQDDDEDDEDDEVAMTAVRPAVLYGVPAPGHWCAVEVDGRVLVPRSPVRVPALAPAFTTPPPDGTPIEVVPLNVAMPRPETLPLRPEEVAALRPEDRDTDPDLIRTHRRGPLTVYGFVLVAPLSLWGTRQWLPDWPVPVWVLVAAAAVALTCYGGWRVYLRPALSWNGAGISAVGVAGAGLLTWNGVDAVELDTDGSVHVRSGDGGFLVTAHQGGPLARLLHHGERSGTQLVAALRLAQRRAREREEAGERDVTTLPPPPAVSRAPVVLWCLGLAEIVAYAWLLSSM</sequence>
<dbReference type="Proteomes" id="UP001058003">
    <property type="component" value="Chromosome"/>
</dbReference>
<proteinExistence type="predicted"/>
<feature type="transmembrane region" description="Helical" evidence="2">
    <location>
        <begin position="624"/>
        <end position="641"/>
    </location>
</feature>
<gene>
    <name evidence="3" type="ORF">Daura_44305</name>
</gene>
<evidence type="ECO:0000313" key="3">
    <source>
        <dbReference type="EMBL" id="UWZ53488.1"/>
    </source>
</evidence>
<feature type="transmembrane region" description="Helical" evidence="2">
    <location>
        <begin position="21"/>
        <end position="41"/>
    </location>
</feature>
<dbReference type="RefSeq" id="WP_033364012.1">
    <property type="nucleotide sequence ID" value="NZ_CP073767.1"/>
</dbReference>
<dbReference type="AlphaFoldDB" id="A0A9Q9II00"/>
<evidence type="ECO:0000256" key="1">
    <source>
        <dbReference type="SAM" id="MobiDB-lite"/>
    </source>
</evidence>
<feature type="region of interest" description="Disordered" evidence="1">
    <location>
        <begin position="326"/>
        <end position="369"/>
    </location>
</feature>
<name>A0A9Q9II00_9ACTN</name>
<reference evidence="3" key="1">
    <citation type="submission" date="2021-04" db="EMBL/GenBank/DDBJ databases">
        <title>Dactylosporangium aurantiacum NRRL B-8018 full assembly.</title>
        <authorList>
            <person name="Hartkoorn R.C."/>
            <person name="Beaudoing E."/>
            <person name="Hot D."/>
        </authorList>
    </citation>
    <scope>NUCLEOTIDE SEQUENCE</scope>
    <source>
        <strain evidence="3">NRRL B-8018</strain>
    </source>
</reference>
<keyword evidence="2" id="KW-1133">Transmembrane helix</keyword>
<keyword evidence="2" id="KW-0812">Transmembrane</keyword>
<organism evidence="3 4">
    <name type="scientific">Dactylosporangium aurantiacum</name>
    <dbReference type="NCBI Taxonomy" id="35754"/>
    <lineage>
        <taxon>Bacteria</taxon>
        <taxon>Bacillati</taxon>
        <taxon>Actinomycetota</taxon>
        <taxon>Actinomycetes</taxon>
        <taxon>Micromonosporales</taxon>
        <taxon>Micromonosporaceae</taxon>
        <taxon>Dactylosporangium</taxon>
    </lineage>
</organism>